<organism evidence="2 3">
    <name type="scientific">Ascobolus immersus RN42</name>
    <dbReference type="NCBI Taxonomy" id="1160509"/>
    <lineage>
        <taxon>Eukaryota</taxon>
        <taxon>Fungi</taxon>
        <taxon>Dikarya</taxon>
        <taxon>Ascomycota</taxon>
        <taxon>Pezizomycotina</taxon>
        <taxon>Pezizomycetes</taxon>
        <taxon>Pezizales</taxon>
        <taxon>Ascobolaceae</taxon>
        <taxon>Ascobolus</taxon>
    </lineage>
</organism>
<evidence type="ECO:0000313" key="2">
    <source>
        <dbReference type="EMBL" id="RPA70836.1"/>
    </source>
</evidence>
<protein>
    <submittedName>
        <fullName evidence="2">Uncharacterized protein</fullName>
    </submittedName>
</protein>
<gene>
    <name evidence="2" type="ORF">BJ508DRAFT_316164</name>
</gene>
<keyword evidence="3" id="KW-1185">Reference proteome</keyword>
<evidence type="ECO:0000313" key="3">
    <source>
        <dbReference type="Proteomes" id="UP000275078"/>
    </source>
</evidence>
<dbReference type="AlphaFoldDB" id="A0A3N4HBP0"/>
<reference evidence="2 3" key="1">
    <citation type="journal article" date="2018" name="Nat. Ecol. Evol.">
        <title>Pezizomycetes genomes reveal the molecular basis of ectomycorrhizal truffle lifestyle.</title>
        <authorList>
            <person name="Murat C."/>
            <person name="Payen T."/>
            <person name="Noel B."/>
            <person name="Kuo A."/>
            <person name="Morin E."/>
            <person name="Chen J."/>
            <person name="Kohler A."/>
            <person name="Krizsan K."/>
            <person name="Balestrini R."/>
            <person name="Da Silva C."/>
            <person name="Montanini B."/>
            <person name="Hainaut M."/>
            <person name="Levati E."/>
            <person name="Barry K.W."/>
            <person name="Belfiori B."/>
            <person name="Cichocki N."/>
            <person name="Clum A."/>
            <person name="Dockter R.B."/>
            <person name="Fauchery L."/>
            <person name="Guy J."/>
            <person name="Iotti M."/>
            <person name="Le Tacon F."/>
            <person name="Lindquist E.A."/>
            <person name="Lipzen A."/>
            <person name="Malagnac F."/>
            <person name="Mello A."/>
            <person name="Molinier V."/>
            <person name="Miyauchi S."/>
            <person name="Poulain J."/>
            <person name="Riccioni C."/>
            <person name="Rubini A."/>
            <person name="Sitrit Y."/>
            <person name="Splivallo R."/>
            <person name="Traeger S."/>
            <person name="Wang M."/>
            <person name="Zifcakova L."/>
            <person name="Wipf D."/>
            <person name="Zambonelli A."/>
            <person name="Paolocci F."/>
            <person name="Nowrousian M."/>
            <person name="Ottonello S."/>
            <person name="Baldrian P."/>
            <person name="Spatafora J.W."/>
            <person name="Henrissat B."/>
            <person name="Nagy L.G."/>
            <person name="Aury J.M."/>
            <person name="Wincker P."/>
            <person name="Grigoriev I.V."/>
            <person name="Bonfante P."/>
            <person name="Martin F.M."/>
        </authorList>
    </citation>
    <scope>NUCLEOTIDE SEQUENCE [LARGE SCALE GENOMIC DNA]</scope>
    <source>
        <strain evidence="2 3">RN42</strain>
    </source>
</reference>
<feature type="region of interest" description="Disordered" evidence="1">
    <location>
        <begin position="85"/>
        <end position="105"/>
    </location>
</feature>
<feature type="compositionally biased region" description="Low complexity" evidence="1">
    <location>
        <begin position="1"/>
        <end position="16"/>
    </location>
</feature>
<proteinExistence type="predicted"/>
<dbReference type="EMBL" id="ML120038">
    <property type="protein sequence ID" value="RPA70836.1"/>
    <property type="molecule type" value="Genomic_DNA"/>
</dbReference>
<accession>A0A3N4HBP0</accession>
<name>A0A3N4HBP0_ASCIM</name>
<evidence type="ECO:0000256" key="1">
    <source>
        <dbReference type="SAM" id="MobiDB-lite"/>
    </source>
</evidence>
<feature type="region of interest" description="Disordered" evidence="1">
    <location>
        <begin position="1"/>
        <end position="25"/>
    </location>
</feature>
<sequence>MSGSQSSQPQTQGTPTNVGYASPNVNFGQTRQPLLYCGKRLLSEQYLPITDAALARLYDHNKYPTIPYTEEIAKVISDLEESLNDANEYSRRESRPGTPTPQGRERAITAFTPSRKRKAAVFSTYDQIIEALEDRGININDYVVPNVPTLSQEHSDHVKVYCKNRMMVAFVWTNAFKDCLVRDALGIDKDHLAFQAAVDICTDTRSSLQAKILSKGHTFSVLYNSSSDGLKNYTLKHIGKQPYYEDAAGKQGAARLPDPHDFPAYFREMSTIMDVFADVAEAVDWDYCFKKRNRELGFNHLGRAASVRTATIIQAECLNAIQNNWTTRQGVYCRPTNPTNQKKESFKRHHAVISTIRACDTTASPIIADPVALKRRADLLAAGHPVHGTDVPKVCCLYPLPRYLQLGRTRRRNVTKQAPVVNTANFLLFGDATLSELEDNDEEDEDEVDEEFQ</sequence>
<dbReference type="Proteomes" id="UP000275078">
    <property type="component" value="Unassembled WGS sequence"/>
</dbReference>